<dbReference type="InterPro" id="IPR001128">
    <property type="entry name" value="Cyt_P450"/>
</dbReference>
<sequence>MMKWYNLTTFDILGDLAFGEPFGGLESSEYHYWVSTIFQAIRGMSLLQFKDAYPLPFRILSLFVGSKHLMNARRRHIEFTRATVQKRLQLQGRRECTDFIGSMLRQRGEPSKEITDQELEANSNVLVIAGSETTATLLSGVTYWLLQTPHAMEGITREIRCAMKTEHDITISSTASLPYMLACLKEALRMYPPAPSGQQRMTLGPEPTQISGYIMPPNTKVSVHQYAAYRSPMNFHSPDKFIPERWLENTKANQSSPFYNDNRDVLQPFSPSDQYAKSSAAAHALGSKDPTSFADCK</sequence>
<reference evidence="8" key="2">
    <citation type="journal article" date="2023" name="IMA Fungus">
        <title>Comparative genomic study of the Penicillium genus elucidates a diverse pangenome and 15 lateral gene transfer events.</title>
        <authorList>
            <person name="Petersen C."/>
            <person name="Sorensen T."/>
            <person name="Nielsen M.R."/>
            <person name="Sondergaard T.E."/>
            <person name="Sorensen J.L."/>
            <person name="Fitzpatrick D.A."/>
            <person name="Frisvad J.C."/>
            <person name="Nielsen K.L."/>
        </authorList>
    </citation>
    <scope>NUCLEOTIDE SEQUENCE</scope>
    <source>
        <strain evidence="8">IBT 20477</strain>
    </source>
</reference>
<protein>
    <recommendedName>
        <fullName evidence="10">Cytochrome P450</fullName>
    </recommendedName>
</protein>
<keyword evidence="6" id="KW-0408">Iron</keyword>
<proteinExistence type="inferred from homology"/>
<dbReference type="GO" id="GO:0043386">
    <property type="term" value="P:mycotoxin biosynthetic process"/>
    <property type="evidence" value="ECO:0007669"/>
    <property type="project" value="UniProtKB-ARBA"/>
</dbReference>
<keyword evidence="5" id="KW-0560">Oxidoreductase</keyword>
<dbReference type="SUPFAM" id="SSF48264">
    <property type="entry name" value="Cytochrome P450"/>
    <property type="match status" value="1"/>
</dbReference>
<comment type="similarity">
    <text evidence="2">Belongs to the cytochrome P450 family.</text>
</comment>
<reference evidence="8" key="1">
    <citation type="submission" date="2022-11" db="EMBL/GenBank/DDBJ databases">
        <authorList>
            <person name="Petersen C."/>
        </authorList>
    </citation>
    <scope>NUCLEOTIDE SEQUENCE</scope>
    <source>
        <strain evidence="8">IBT 20477</strain>
    </source>
</reference>
<evidence type="ECO:0000256" key="1">
    <source>
        <dbReference type="ARBA" id="ARBA00001971"/>
    </source>
</evidence>
<evidence type="ECO:0000256" key="2">
    <source>
        <dbReference type="ARBA" id="ARBA00010617"/>
    </source>
</evidence>
<dbReference type="GO" id="GO:0016705">
    <property type="term" value="F:oxidoreductase activity, acting on paired donors, with incorporation or reduction of molecular oxygen"/>
    <property type="evidence" value="ECO:0007669"/>
    <property type="project" value="InterPro"/>
</dbReference>
<comment type="cofactor">
    <cofactor evidence="1">
        <name>heme</name>
        <dbReference type="ChEBI" id="CHEBI:30413"/>
    </cofactor>
</comment>
<dbReference type="OrthoDB" id="1470350at2759"/>
<keyword evidence="3" id="KW-0349">Heme</keyword>
<keyword evidence="4" id="KW-0479">Metal-binding</keyword>
<dbReference type="PANTHER" id="PTHR24305">
    <property type="entry name" value="CYTOCHROME P450"/>
    <property type="match status" value="1"/>
</dbReference>
<dbReference type="AlphaFoldDB" id="A0A9W9JE21"/>
<dbReference type="GO" id="GO:0020037">
    <property type="term" value="F:heme binding"/>
    <property type="evidence" value="ECO:0007669"/>
    <property type="project" value="InterPro"/>
</dbReference>
<dbReference type="GO" id="GO:0004497">
    <property type="term" value="F:monooxygenase activity"/>
    <property type="evidence" value="ECO:0007669"/>
    <property type="project" value="UniProtKB-KW"/>
</dbReference>
<dbReference type="GO" id="GO:0005506">
    <property type="term" value="F:iron ion binding"/>
    <property type="evidence" value="ECO:0007669"/>
    <property type="project" value="InterPro"/>
</dbReference>
<evidence type="ECO:0000313" key="9">
    <source>
        <dbReference type="Proteomes" id="UP001150942"/>
    </source>
</evidence>
<evidence type="ECO:0008006" key="10">
    <source>
        <dbReference type="Google" id="ProtNLM"/>
    </source>
</evidence>
<dbReference type="PANTHER" id="PTHR24305:SF230">
    <property type="entry name" value="P450, PUTATIVE (EUROFUNG)-RELATED"/>
    <property type="match status" value="1"/>
</dbReference>
<gene>
    <name evidence="8" type="ORF">N7449_009387</name>
</gene>
<name>A0A9W9JE21_9EURO</name>
<evidence type="ECO:0000256" key="3">
    <source>
        <dbReference type="ARBA" id="ARBA00022617"/>
    </source>
</evidence>
<evidence type="ECO:0000256" key="4">
    <source>
        <dbReference type="ARBA" id="ARBA00022723"/>
    </source>
</evidence>
<dbReference type="InterPro" id="IPR002401">
    <property type="entry name" value="Cyt_P450_E_grp-I"/>
</dbReference>
<dbReference type="InterPro" id="IPR036396">
    <property type="entry name" value="Cyt_P450_sf"/>
</dbReference>
<dbReference type="Proteomes" id="UP001150942">
    <property type="component" value="Unassembled WGS sequence"/>
</dbReference>
<dbReference type="EMBL" id="JAPQKQ010000006">
    <property type="protein sequence ID" value="KAJ5193245.1"/>
    <property type="molecule type" value="Genomic_DNA"/>
</dbReference>
<evidence type="ECO:0000313" key="8">
    <source>
        <dbReference type="EMBL" id="KAJ5193245.1"/>
    </source>
</evidence>
<dbReference type="Gene3D" id="1.10.630.10">
    <property type="entry name" value="Cytochrome P450"/>
    <property type="match status" value="1"/>
</dbReference>
<dbReference type="Pfam" id="PF00067">
    <property type="entry name" value="p450"/>
    <property type="match status" value="1"/>
</dbReference>
<keyword evidence="7" id="KW-0503">Monooxygenase</keyword>
<dbReference type="InterPro" id="IPR050121">
    <property type="entry name" value="Cytochrome_P450_monoxygenase"/>
</dbReference>
<organism evidence="8 9">
    <name type="scientific">Penicillium cf. viridicatum</name>
    <dbReference type="NCBI Taxonomy" id="2972119"/>
    <lineage>
        <taxon>Eukaryota</taxon>
        <taxon>Fungi</taxon>
        <taxon>Dikarya</taxon>
        <taxon>Ascomycota</taxon>
        <taxon>Pezizomycotina</taxon>
        <taxon>Eurotiomycetes</taxon>
        <taxon>Eurotiomycetidae</taxon>
        <taxon>Eurotiales</taxon>
        <taxon>Aspergillaceae</taxon>
        <taxon>Penicillium</taxon>
    </lineage>
</organism>
<dbReference type="PRINTS" id="PR00463">
    <property type="entry name" value="EP450I"/>
</dbReference>
<accession>A0A9W9JE21</accession>
<comment type="caution">
    <text evidence="8">The sequence shown here is derived from an EMBL/GenBank/DDBJ whole genome shotgun (WGS) entry which is preliminary data.</text>
</comment>
<evidence type="ECO:0000256" key="7">
    <source>
        <dbReference type="ARBA" id="ARBA00023033"/>
    </source>
</evidence>
<evidence type="ECO:0000256" key="5">
    <source>
        <dbReference type="ARBA" id="ARBA00023002"/>
    </source>
</evidence>
<keyword evidence="9" id="KW-1185">Reference proteome</keyword>
<evidence type="ECO:0000256" key="6">
    <source>
        <dbReference type="ARBA" id="ARBA00023004"/>
    </source>
</evidence>